<evidence type="ECO:0000313" key="2">
    <source>
        <dbReference type="Proteomes" id="UP001286313"/>
    </source>
</evidence>
<dbReference type="EMBL" id="JAWQEG010000891">
    <property type="protein sequence ID" value="KAK3884358.1"/>
    <property type="molecule type" value="Genomic_DNA"/>
</dbReference>
<proteinExistence type="predicted"/>
<protein>
    <submittedName>
        <fullName evidence="1">Uncharacterized protein</fullName>
    </submittedName>
</protein>
<name>A0AAE1G704_PETCI</name>
<sequence>MENEECRNCWETHPCPRHSPYCVRGSRSKKEKGERIMTYDPLCCITCQAFIAESGNRVAAAQAELRKLFTAIRCHHRRSRCPNTELMNFFSSAEDANRLLNLAHYLPSSQQYGPSLAASLILS</sequence>
<accession>A0AAE1G704</accession>
<comment type="caution">
    <text evidence="1">The sequence shown here is derived from an EMBL/GenBank/DDBJ whole genome shotgun (WGS) entry which is preliminary data.</text>
</comment>
<evidence type="ECO:0000313" key="1">
    <source>
        <dbReference type="EMBL" id="KAK3884358.1"/>
    </source>
</evidence>
<dbReference type="AlphaFoldDB" id="A0AAE1G704"/>
<gene>
    <name evidence="1" type="ORF">Pcinc_011369</name>
</gene>
<dbReference type="Proteomes" id="UP001286313">
    <property type="component" value="Unassembled WGS sequence"/>
</dbReference>
<keyword evidence="2" id="KW-1185">Reference proteome</keyword>
<organism evidence="1 2">
    <name type="scientific">Petrolisthes cinctipes</name>
    <name type="common">Flat porcelain crab</name>
    <dbReference type="NCBI Taxonomy" id="88211"/>
    <lineage>
        <taxon>Eukaryota</taxon>
        <taxon>Metazoa</taxon>
        <taxon>Ecdysozoa</taxon>
        <taxon>Arthropoda</taxon>
        <taxon>Crustacea</taxon>
        <taxon>Multicrustacea</taxon>
        <taxon>Malacostraca</taxon>
        <taxon>Eumalacostraca</taxon>
        <taxon>Eucarida</taxon>
        <taxon>Decapoda</taxon>
        <taxon>Pleocyemata</taxon>
        <taxon>Anomura</taxon>
        <taxon>Galatheoidea</taxon>
        <taxon>Porcellanidae</taxon>
        <taxon>Petrolisthes</taxon>
    </lineage>
</organism>
<reference evidence="1" key="1">
    <citation type="submission" date="2023-10" db="EMBL/GenBank/DDBJ databases">
        <title>Genome assemblies of two species of porcelain crab, Petrolisthes cinctipes and Petrolisthes manimaculis (Anomura: Porcellanidae).</title>
        <authorList>
            <person name="Angst P."/>
        </authorList>
    </citation>
    <scope>NUCLEOTIDE SEQUENCE</scope>
    <source>
        <strain evidence="1">PB745_01</strain>
        <tissue evidence="1">Gill</tissue>
    </source>
</reference>